<evidence type="ECO:0000313" key="2">
    <source>
        <dbReference type="EMBL" id="CAD2136866.1"/>
    </source>
</evidence>
<accession>A0A6V7TZI0</accession>
<name>A0A6V7TZI0_MELEN</name>
<feature type="signal peptide" evidence="1">
    <location>
        <begin position="1"/>
        <end position="18"/>
    </location>
</feature>
<evidence type="ECO:0000313" key="3">
    <source>
        <dbReference type="Proteomes" id="UP000580250"/>
    </source>
</evidence>
<feature type="chain" id="PRO_5027721345" evidence="1">
    <location>
        <begin position="19"/>
        <end position="80"/>
    </location>
</feature>
<dbReference type="EMBL" id="CAJEWN010000019">
    <property type="protein sequence ID" value="CAD2136866.1"/>
    <property type="molecule type" value="Genomic_DNA"/>
</dbReference>
<comment type="caution">
    <text evidence="2">The sequence shown here is derived from an EMBL/GenBank/DDBJ whole genome shotgun (WGS) entry which is preliminary data.</text>
</comment>
<proteinExistence type="predicted"/>
<protein>
    <submittedName>
        <fullName evidence="2">Uncharacterized protein</fullName>
    </submittedName>
</protein>
<reference evidence="2 3" key="1">
    <citation type="submission" date="2020-08" db="EMBL/GenBank/DDBJ databases">
        <authorList>
            <person name="Koutsovoulos G."/>
            <person name="Danchin GJ E."/>
        </authorList>
    </citation>
    <scope>NUCLEOTIDE SEQUENCE [LARGE SCALE GENOMIC DNA]</scope>
</reference>
<dbReference type="Proteomes" id="UP000580250">
    <property type="component" value="Unassembled WGS sequence"/>
</dbReference>
<gene>
    <name evidence="2" type="ORF">MENT_LOCUS5225</name>
</gene>
<organism evidence="2 3">
    <name type="scientific">Meloidogyne enterolobii</name>
    <name type="common">Root-knot nematode worm</name>
    <name type="synonym">Meloidogyne mayaguensis</name>
    <dbReference type="NCBI Taxonomy" id="390850"/>
    <lineage>
        <taxon>Eukaryota</taxon>
        <taxon>Metazoa</taxon>
        <taxon>Ecdysozoa</taxon>
        <taxon>Nematoda</taxon>
        <taxon>Chromadorea</taxon>
        <taxon>Rhabditida</taxon>
        <taxon>Tylenchina</taxon>
        <taxon>Tylenchomorpha</taxon>
        <taxon>Tylenchoidea</taxon>
        <taxon>Meloidogynidae</taxon>
        <taxon>Meloidogyninae</taxon>
        <taxon>Meloidogyne</taxon>
    </lineage>
</organism>
<evidence type="ECO:0000256" key="1">
    <source>
        <dbReference type="SAM" id="SignalP"/>
    </source>
</evidence>
<sequence length="80" mass="9231">MVVKLFLLIFLIKSTINSDTTEDLFIKELGIKDDNSENNYLVYNLKSNSSDFQTTEVLSLLNYNETYQQLLSKITQVAVF</sequence>
<keyword evidence="1" id="KW-0732">Signal</keyword>
<dbReference type="AlphaFoldDB" id="A0A6V7TZI0"/>